<keyword evidence="3" id="KW-1185">Reference proteome</keyword>
<feature type="region of interest" description="Disordered" evidence="1">
    <location>
        <begin position="1"/>
        <end position="28"/>
    </location>
</feature>
<evidence type="ECO:0000256" key="1">
    <source>
        <dbReference type="SAM" id="MobiDB-lite"/>
    </source>
</evidence>
<sequence length="125" mass="13633">MRLHEPYDTSRRDGARVGADSPGGSCLHTARQGGPLSLAWHKACGLRYGRRGAGYFSPASAGDPTPARTEDHRMVSTAARWSSRCEDHRTRLIPEEEEAASALVLCQEANCVAVHDDIGWPFEEA</sequence>
<dbReference type="AlphaFoldDB" id="A0A917XMD9"/>
<proteinExistence type="predicted"/>
<organism evidence="2 3">
    <name type="scientific">Streptomyces fuscichromogenes</name>
    <dbReference type="NCBI Taxonomy" id="1324013"/>
    <lineage>
        <taxon>Bacteria</taxon>
        <taxon>Bacillati</taxon>
        <taxon>Actinomycetota</taxon>
        <taxon>Actinomycetes</taxon>
        <taxon>Kitasatosporales</taxon>
        <taxon>Streptomycetaceae</taxon>
        <taxon>Streptomyces</taxon>
    </lineage>
</organism>
<reference evidence="2" key="1">
    <citation type="journal article" date="2014" name="Int. J. Syst. Evol. Microbiol.">
        <title>Complete genome sequence of Corynebacterium casei LMG S-19264T (=DSM 44701T), isolated from a smear-ripened cheese.</title>
        <authorList>
            <consortium name="US DOE Joint Genome Institute (JGI-PGF)"/>
            <person name="Walter F."/>
            <person name="Albersmeier A."/>
            <person name="Kalinowski J."/>
            <person name="Ruckert C."/>
        </authorList>
    </citation>
    <scope>NUCLEOTIDE SEQUENCE</scope>
    <source>
        <strain evidence="2">CGMCC 4.7110</strain>
    </source>
</reference>
<dbReference type="Proteomes" id="UP000653411">
    <property type="component" value="Unassembled WGS sequence"/>
</dbReference>
<comment type="caution">
    <text evidence="2">The sequence shown here is derived from an EMBL/GenBank/DDBJ whole genome shotgun (WGS) entry which is preliminary data.</text>
</comment>
<reference evidence="2" key="2">
    <citation type="submission" date="2020-09" db="EMBL/GenBank/DDBJ databases">
        <authorList>
            <person name="Sun Q."/>
            <person name="Zhou Y."/>
        </authorList>
    </citation>
    <scope>NUCLEOTIDE SEQUENCE</scope>
    <source>
        <strain evidence="2">CGMCC 4.7110</strain>
    </source>
</reference>
<accession>A0A917XMD9</accession>
<name>A0A917XMD9_9ACTN</name>
<evidence type="ECO:0000313" key="3">
    <source>
        <dbReference type="Proteomes" id="UP000653411"/>
    </source>
</evidence>
<protein>
    <submittedName>
        <fullName evidence="2">Uncharacterized protein</fullName>
    </submittedName>
</protein>
<evidence type="ECO:0000313" key="2">
    <source>
        <dbReference type="EMBL" id="GGN40396.1"/>
    </source>
</evidence>
<dbReference type="EMBL" id="BMML01000032">
    <property type="protein sequence ID" value="GGN40396.1"/>
    <property type="molecule type" value="Genomic_DNA"/>
</dbReference>
<gene>
    <name evidence="2" type="ORF">GCM10011578_087800</name>
</gene>
<feature type="compositionally biased region" description="Basic and acidic residues" evidence="1">
    <location>
        <begin position="1"/>
        <end position="15"/>
    </location>
</feature>